<keyword evidence="1" id="KW-1133">Transmembrane helix</keyword>
<dbReference type="Pfam" id="PF13061">
    <property type="entry name" value="DUF3923"/>
    <property type="match status" value="1"/>
</dbReference>
<feature type="transmembrane region" description="Helical" evidence="1">
    <location>
        <begin position="56"/>
        <end position="77"/>
    </location>
</feature>
<protein>
    <recommendedName>
        <fullName evidence="4">DUF3923 domain-containing protein</fullName>
    </recommendedName>
</protein>
<sequence length="84" mass="9807">MCAENSNGGRRKKVKLWWIANVFWVVVFSILSIIIATRQIDGSGAVQTPEIRIITFIILAVPFVFILIVQLIWFYFIRKRTRHS</sequence>
<dbReference type="EMBL" id="LDPH01000025">
    <property type="protein sequence ID" value="KLV23476.1"/>
    <property type="molecule type" value="Genomic_DNA"/>
</dbReference>
<dbReference type="Proteomes" id="UP000036045">
    <property type="component" value="Unassembled WGS sequence"/>
</dbReference>
<organism evidence="2 3">
    <name type="scientific">Niallia circulans</name>
    <name type="common">Bacillus circulans</name>
    <dbReference type="NCBI Taxonomy" id="1397"/>
    <lineage>
        <taxon>Bacteria</taxon>
        <taxon>Bacillati</taxon>
        <taxon>Bacillota</taxon>
        <taxon>Bacilli</taxon>
        <taxon>Bacillales</taxon>
        <taxon>Bacillaceae</taxon>
        <taxon>Niallia</taxon>
    </lineage>
</organism>
<keyword evidence="1" id="KW-0812">Transmembrane</keyword>
<keyword evidence="3" id="KW-1185">Reference proteome</keyword>
<dbReference type="InterPro" id="IPR025037">
    <property type="entry name" value="DUF3923"/>
</dbReference>
<accession>A0A0J1IC06</accession>
<comment type="caution">
    <text evidence="2">The sequence shown here is derived from an EMBL/GenBank/DDBJ whole genome shotgun (WGS) entry which is preliminary data.</text>
</comment>
<evidence type="ECO:0000313" key="2">
    <source>
        <dbReference type="EMBL" id="KLV23476.1"/>
    </source>
</evidence>
<keyword evidence="1" id="KW-0472">Membrane</keyword>
<evidence type="ECO:0000256" key="1">
    <source>
        <dbReference type="SAM" id="Phobius"/>
    </source>
</evidence>
<evidence type="ECO:0000313" key="3">
    <source>
        <dbReference type="Proteomes" id="UP000036045"/>
    </source>
</evidence>
<proteinExistence type="predicted"/>
<evidence type="ECO:0008006" key="4">
    <source>
        <dbReference type="Google" id="ProtNLM"/>
    </source>
</evidence>
<reference evidence="2 3" key="1">
    <citation type="submission" date="2015-05" db="EMBL/GenBank/DDBJ databases">
        <title>Whole genome sequence and identification of bacterial endophytes from Costus igneus.</title>
        <authorList>
            <person name="Lee Y.P."/>
            <person name="Gan H.M."/>
            <person name="Eng W."/>
            <person name="Wheatley M.S."/>
            <person name="Caraballo A."/>
            <person name="Polter S."/>
            <person name="Savka M.A."/>
            <person name="Hudson A.O."/>
        </authorList>
    </citation>
    <scope>NUCLEOTIDE SEQUENCE [LARGE SCALE GENOMIC DNA]</scope>
    <source>
        <strain evidence="2 3">RIT379</strain>
    </source>
</reference>
<name>A0A0J1IC06_NIACI</name>
<gene>
    <name evidence="2" type="ORF">ABW02_19510</name>
</gene>
<dbReference type="AlphaFoldDB" id="A0A0J1IC06"/>
<feature type="transmembrane region" description="Helical" evidence="1">
    <location>
        <begin position="16"/>
        <end position="36"/>
    </location>
</feature>